<keyword evidence="1" id="KW-0238">DNA-binding</keyword>
<feature type="domain" description="Lsr2 DNA-binding" evidence="3">
    <location>
        <begin position="75"/>
        <end position="109"/>
    </location>
</feature>
<feature type="domain" description="Lsr2 dimerization" evidence="2">
    <location>
        <begin position="1"/>
        <end position="57"/>
    </location>
</feature>
<dbReference type="InterPro" id="IPR024412">
    <property type="entry name" value="Lsr2_dim_dom"/>
</dbReference>
<sequence>MAQQVNVVLVDDIDGSPAEETVTFGLDGITYEIDLNADNAARLRDTFAEWVGHGRRVAGARRRGSRSVTKRSSVGADNATIREWARSNGYEVSERGRIKAEIVEAFNAANG</sequence>
<keyword evidence="5" id="KW-1185">Reference proteome</keyword>
<evidence type="ECO:0000313" key="4">
    <source>
        <dbReference type="EMBL" id="MFC5382558.1"/>
    </source>
</evidence>
<dbReference type="InterPro" id="IPR042261">
    <property type="entry name" value="Lsr2-like_dimerization"/>
</dbReference>
<accession>A0ABW0GRP3</accession>
<organism evidence="4 5">
    <name type="scientific">Aquipuribacter nitratireducens</name>
    <dbReference type="NCBI Taxonomy" id="650104"/>
    <lineage>
        <taxon>Bacteria</taxon>
        <taxon>Bacillati</taxon>
        <taxon>Actinomycetota</taxon>
        <taxon>Actinomycetes</taxon>
        <taxon>Micrococcales</taxon>
        <taxon>Intrasporangiaceae</taxon>
        <taxon>Aquipuribacter</taxon>
    </lineage>
</organism>
<protein>
    <submittedName>
        <fullName evidence="4">Lsr2 family protein</fullName>
    </submittedName>
</protein>
<evidence type="ECO:0000259" key="2">
    <source>
        <dbReference type="Pfam" id="PF11774"/>
    </source>
</evidence>
<evidence type="ECO:0000313" key="5">
    <source>
        <dbReference type="Proteomes" id="UP001596122"/>
    </source>
</evidence>
<dbReference type="EMBL" id="JBHSLD010000028">
    <property type="protein sequence ID" value="MFC5382558.1"/>
    <property type="molecule type" value="Genomic_DNA"/>
</dbReference>
<dbReference type="Pfam" id="PF11774">
    <property type="entry name" value="Lsr2"/>
    <property type="match status" value="1"/>
</dbReference>
<reference evidence="5" key="1">
    <citation type="journal article" date="2019" name="Int. J. Syst. Evol. Microbiol.">
        <title>The Global Catalogue of Microorganisms (GCM) 10K type strain sequencing project: providing services to taxonomists for standard genome sequencing and annotation.</title>
        <authorList>
            <consortium name="The Broad Institute Genomics Platform"/>
            <consortium name="The Broad Institute Genome Sequencing Center for Infectious Disease"/>
            <person name="Wu L."/>
            <person name="Ma J."/>
        </authorList>
    </citation>
    <scope>NUCLEOTIDE SEQUENCE [LARGE SCALE GENOMIC DNA]</scope>
    <source>
        <strain evidence="5">CCUG 43114</strain>
    </source>
</reference>
<dbReference type="Gene3D" id="3.30.60.230">
    <property type="entry name" value="Lsr2, dimerization domain"/>
    <property type="match status" value="1"/>
</dbReference>
<comment type="caution">
    <text evidence="4">The sequence shown here is derived from an EMBL/GenBank/DDBJ whole genome shotgun (WGS) entry which is preliminary data.</text>
</comment>
<dbReference type="Gene3D" id="4.10.320.10">
    <property type="entry name" value="E3-binding domain"/>
    <property type="match status" value="1"/>
</dbReference>
<dbReference type="Proteomes" id="UP001596122">
    <property type="component" value="Unassembled WGS sequence"/>
</dbReference>
<evidence type="ECO:0000259" key="3">
    <source>
        <dbReference type="Pfam" id="PF23359"/>
    </source>
</evidence>
<dbReference type="InterPro" id="IPR036625">
    <property type="entry name" value="E3-bd_dom_sf"/>
</dbReference>
<dbReference type="RefSeq" id="WP_340270193.1">
    <property type="nucleotide sequence ID" value="NZ_JBBEOG010000006.1"/>
</dbReference>
<gene>
    <name evidence="4" type="ORF">ACFPJ6_17480</name>
</gene>
<dbReference type="InterPro" id="IPR055370">
    <property type="entry name" value="Lsr2_DNA-bd"/>
</dbReference>
<dbReference type="Pfam" id="PF23359">
    <property type="entry name" value="Lsr2_DNA-bd"/>
    <property type="match status" value="1"/>
</dbReference>
<name>A0ABW0GRP3_9MICO</name>
<proteinExistence type="predicted"/>
<evidence type="ECO:0000256" key="1">
    <source>
        <dbReference type="ARBA" id="ARBA00023125"/>
    </source>
</evidence>